<sequence>MAEPTLYIPGPTQGIQAPTQGIPALTQGIPASTHSGIHHAPYTPQQLSSIPHQPYVIPHNAQIIPAPTPIMQDPHDLPHQRVHGPTSNYSQTDPQRFNRGEYTITSYPRIDAQH</sequence>
<feature type="region of interest" description="Disordered" evidence="1">
    <location>
        <begin position="1"/>
        <end position="51"/>
    </location>
</feature>
<organism evidence="2 3">
    <name type="scientific">Lymnaea stagnalis</name>
    <name type="common">Great pond snail</name>
    <name type="synonym">Helix stagnalis</name>
    <dbReference type="NCBI Taxonomy" id="6523"/>
    <lineage>
        <taxon>Eukaryota</taxon>
        <taxon>Metazoa</taxon>
        <taxon>Spiralia</taxon>
        <taxon>Lophotrochozoa</taxon>
        <taxon>Mollusca</taxon>
        <taxon>Gastropoda</taxon>
        <taxon>Heterobranchia</taxon>
        <taxon>Euthyneura</taxon>
        <taxon>Panpulmonata</taxon>
        <taxon>Hygrophila</taxon>
        <taxon>Lymnaeoidea</taxon>
        <taxon>Lymnaeidae</taxon>
        <taxon>Lymnaea</taxon>
    </lineage>
</organism>
<gene>
    <name evidence="2" type="ORF">GSLYS_00017467001</name>
</gene>
<evidence type="ECO:0000313" key="2">
    <source>
        <dbReference type="EMBL" id="CAL1543954.1"/>
    </source>
</evidence>
<name>A0AAV2ICJ1_LYMST</name>
<proteinExistence type="predicted"/>
<protein>
    <submittedName>
        <fullName evidence="2">Uncharacterized protein</fullName>
    </submittedName>
</protein>
<evidence type="ECO:0000256" key="1">
    <source>
        <dbReference type="SAM" id="MobiDB-lite"/>
    </source>
</evidence>
<keyword evidence="3" id="KW-1185">Reference proteome</keyword>
<reference evidence="2 3" key="1">
    <citation type="submission" date="2024-04" db="EMBL/GenBank/DDBJ databases">
        <authorList>
            <consortium name="Genoscope - CEA"/>
            <person name="William W."/>
        </authorList>
    </citation>
    <scope>NUCLEOTIDE SEQUENCE [LARGE SCALE GENOMIC DNA]</scope>
</reference>
<dbReference type="AlphaFoldDB" id="A0AAV2ICJ1"/>
<dbReference type="Proteomes" id="UP001497497">
    <property type="component" value="Unassembled WGS sequence"/>
</dbReference>
<accession>A0AAV2ICJ1</accession>
<comment type="caution">
    <text evidence="2">The sequence shown here is derived from an EMBL/GenBank/DDBJ whole genome shotgun (WGS) entry which is preliminary data.</text>
</comment>
<evidence type="ECO:0000313" key="3">
    <source>
        <dbReference type="Proteomes" id="UP001497497"/>
    </source>
</evidence>
<dbReference type="EMBL" id="CAXITT010000585">
    <property type="protein sequence ID" value="CAL1543954.1"/>
    <property type="molecule type" value="Genomic_DNA"/>
</dbReference>
<feature type="compositionally biased region" description="Polar residues" evidence="1">
    <location>
        <begin position="85"/>
        <end position="95"/>
    </location>
</feature>
<feature type="region of interest" description="Disordered" evidence="1">
    <location>
        <begin position="65"/>
        <end position="114"/>
    </location>
</feature>
<feature type="non-terminal residue" evidence="2">
    <location>
        <position position="114"/>
    </location>
</feature>